<gene>
    <name evidence="2" type="ORF">METZ01_LOCUS20163</name>
</gene>
<dbReference type="EMBL" id="UINC01001008">
    <property type="protein sequence ID" value="SUZ67309.1"/>
    <property type="molecule type" value="Genomic_DNA"/>
</dbReference>
<protein>
    <submittedName>
        <fullName evidence="2">Uncharacterized protein</fullName>
    </submittedName>
</protein>
<name>A0A381PMM4_9ZZZZ</name>
<organism evidence="2">
    <name type="scientific">marine metagenome</name>
    <dbReference type="NCBI Taxonomy" id="408172"/>
    <lineage>
        <taxon>unclassified sequences</taxon>
        <taxon>metagenomes</taxon>
        <taxon>ecological metagenomes</taxon>
    </lineage>
</organism>
<sequence length="31" mass="3359">MIDDSQSTCSKPTNSELLTTSSFVQLANPEN</sequence>
<reference evidence="2" key="1">
    <citation type="submission" date="2018-05" db="EMBL/GenBank/DDBJ databases">
        <authorList>
            <person name="Lanie J.A."/>
            <person name="Ng W.-L."/>
            <person name="Kazmierczak K.M."/>
            <person name="Andrzejewski T.M."/>
            <person name="Davidsen T.M."/>
            <person name="Wayne K.J."/>
            <person name="Tettelin H."/>
            <person name="Glass J.I."/>
            <person name="Rusch D."/>
            <person name="Podicherti R."/>
            <person name="Tsui H.-C.T."/>
            <person name="Winkler M.E."/>
        </authorList>
    </citation>
    <scope>NUCLEOTIDE SEQUENCE</scope>
</reference>
<accession>A0A381PMM4</accession>
<evidence type="ECO:0000313" key="2">
    <source>
        <dbReference type="EMBL" id="SUZ67309.1"/>
    </source>
</evidence>
<feature type="region of interest" description="Disordered" evidence="1">
    <location>
        <begin position="1"/>
        <end position="31"/>
    </location>
</feature>
<proteinExistence type="predicted"/>
<evidence type="ECO:0000256" key="1">
    <source>
        <dbReference type="SAM" id="MobiDB-lite"/>
    </source>
</evidence>
<dbReference type="AlphaFoldDB" id="A0A381PMM4"/>